<dbReference type="Pfam" id="PF03828">
    <property type="entry name" value="PAP_assoc"/>
    <property type="match status" value="1"/>
</dbReference>
<dbReference type="GO" id="GO:0031123">
    <property type="term" value="P:RNA 3'-end processing"/>
    <property type="evidence" value="ECO:0007669"/>
    <property type="project" value="TreeGrafter"/>
</dbReference>
<evidence type="ECO:0000256" key="3">
    <source>
        <dbReference type="ARBA" id="ARBA00012388"/>
    </source>
</evidence>
<dbReference type="GO" id="GO:0003729">
    <property type="term" value="F:mRNA binding"/>
    <property type="evidence" value="ECO:0007669"/>
    <property type="project" value="TreeGrafter"/>
</dbReference>
<dbReference type="EC" id="2.7.7.19" evidence="3"/>
<keyword evidence="4" id="KW-0808">Transferase</keyword>
<dbReference type="SUPFAM" id="SSF81301">
    <property type="entry name" value="Nucleotidyltransferase"/>
    <property type="match status" value="1"/>
</dbReference>
<dbReference type="Pfam" id="PF22600">
    <property type="entry name" value="MTPAP-like_central"/>
    <property type="match status" value="1"/>
</dbReference>
<feature type="domain" description="PAP-associated" evidence="8">
    <location>
        <begin position="286"/>
        <end position="346"/>
    </location>
</feature>
<evidence type="ECO:0000256" key="1">
    <source>
        <dbReference type="ARBA" id="ARBA00001936"/>
    </source>
</evidence>
<comment type="similarity">
    <text evidence="2">Belongs to the DNA polymerase type-B-like family.</text>
</comment>
<comment type="cofactor">
    <cofactor evidence="1">
        <name>Mn(2+)</name>
        <dbReference type="ChEBI" id="CHEBI:29035"/>
    </cofactor>
</comment>
<feature type="compositionally biased region" description="Basic and acidic residues" evidence="7">
    <location>
        <begin position="8"/>
        <end position="20"/>
    </location>
</feature>
<dbReference type="GO" id="GO:0031499">
    <property type="term" value="C:TRAMP complex"/>
    <property type="evidence" value="ECO:0007669"/>
    <property type="project" value="TreeGrafter"/>
</dbReference>
<keyword evidence="5" id="KW-0479">Metal-binding</keyword>
<protein>
    <recommendedName>
        <fullName evidence="3">polynucleotide adenylyltransferase</fullName>
        <ecNumber evidence="3">2.7.7.19</ecNumber>
    </recommendedName>
</protein>
<sequence length="377" mass="43510">MSSRKRQFRDSRVMRDRDISEGNPFNKRRRRNPSQNPGYQVVRQELNFQSLLHQFNSLKNNSSSSTNNNRNIELMENCIELIDNHKTLPLHEGLMDLYETISPSPLDHAMRVSLIKDITRLVQNIWPQAVVEVFGSFCTGLYLPGGDIDLVVFGNWPRDFLKSKKVYYSLANALNKSHLIKKNSVQVIGFAKVPIVKFEDSRFHISFDVSFNEYGGLGGVVYLRKQLKEYPCLRILIMIIKQMLNEKKLNTVYRGGISSYSLYMMIISFIQRHPRVEVLRTNTEVNIAVLLIEFFDLYGCKFNYDSVCISVMDGTYKSRDAFYRQYGLAYPHRASICIQDPCALQNDIGRGSFCIPEIKLSFLKAKTQLIAILKKTL</sequence>
<dbReference type="GO" id="GO:0046872">
    <property type="term" value="F:metal ion binding"/>
    <property type="evidence" value="ECO:0007669"/>
    <property type="project" value="UniProtKB-KW"/>
</dbReference>
<dbReference type="FunFam" id="3.30.460.10:FF:000006">
    <property type="entry name" value="non-canonical poly(A) RNA polymerase PAPD5"/>
    <property type="match status" value="1"/>
</dbReference>
<dbReference type="Gene3D" id="3.30.460.10">
    <property type="entry name" value="Beta Polymerase, domain 2"/>
    <property type="match status" value="1"/>
</dbReference>
<dbReference type="EMBL" id="HBUF01355356">
    <property type="protein sequence ID" value="CAG6717040.1"/>
    <property type="molecule type" value="Transcribed_RNA"/>
</dbReference>
<dbReference type="EMBL" id="HBUF01072533">
    <property type="protein sequence ID" value="CAG6630084.1"/>
    <property type="molecule type" value="Transcribed_RNA"/>
</dbReference>
<proteinExistence type="inferred from homology"/>
<evidence type="ECO:0000256" key="5">
    <source>
        <dbReference type="ARBA" id="ARBA00022723"/>
    </source>
</evidence>
<evidence type="ECO:0000256" key="2">
    <source>
        <dbReference type="ARBA" id="ARBA00008593"/>
    </source>
</evidence>
<keyword evidence="6" id="KW-0460">Magnesium</keyword>
<dbReference type="GO" id="GO:0005730">
    <property type="term" value="C:nucleolus"/>
    <property type="evidence" value="ECO:0007669"/>
    <property type="project" value="TreeGrafter"/>
</dbReference>
<accession>A0A8D8V9C8</accession>
<evidence type="ECO:0000313" key="10">
    <source>
        <dbReference type="EMBL" id="CAG6717042.1"/>
    </source>
</evidence>
<dbReference type="InterPro" id="IPR043519">
    <property type="entry name" value="NT_sf"/>
</dbReference>
<dbReference type="SUPFAM" id="SSF81631">
    <property type="entry name" value="PAP/OAS1 substrate-binding domain"/>
    <property type="match status" value="1"/>
</dbReference>
<dbReference type="GO" id="GO:1990817">
    <property type="term" value="F:poly(A) RNA polymerase activity"/>
    <property type="evidence" value="ECO:0007669"/>
    <property type="project" value="UniProtKB-EC"/>
</dbReference>
<dbReference type="GO" id="GO:0043634">
    <property type="term" value="P:polyadenylation-dependent ncRNA catabolic process"/>
    <property type="evidence" value="ECO:0007669"/>
    <property type="project" value="TreeGrafter"/>
</dbReference>
<name>A0A8D8V9C8_9HEMI</name>
<feature type="region of interest" description="Disordered" evidence="7">
    <location>
        <begin position="1"/>
        <end position="38"/>
    </location>
</feature>
<dbReference type="PANTHER" id="PTHR23092:SF15">
    <property type="entry name" value="INACTIVE NON-CANONICAL POLY(A) RNA POLYMERASE PROTEIN TRF4-2-RELATED"/>
    <property type="match status" value="1"/>
</dbReference>
<dbReference type="AlphaFoldDB" id="A0A8D8V9C8"/>
<evidence type="ECO:0000259" key="9">
    <source>
        <dbReference type="Pfam" id="PF22600"/>
    </source>
</evidence>
<dbReference type="PANTHER" id="PTHR23092">
    <property type="entry name" value="POLY(A) RNA POLYMERASE"/>
    <property type="match status" value="1"/>
</dbReference>
<dbReference type="Gene3D" id="1.10.1410.10">
    <property type="match status" value="1"/>
</dbReference>
<evidence type="ECO:0000256" key="4">
    <source>
        <dbReference type="ARBA" id="ARBA00022679"/>
    </source>
</evidence>
<dbReference type="InterPro" id="IPR045862">
    <property type="entry name" value="Trf4-like"/>
</dbReference>
<evidence type="ECO:0000259" key="8">
    <source>
        <dbReference type="Pfam" id="PF03828"/>
    </source>
</evidence>
<dbReference type="InterPro" id="IPR054708">
    <property type="entry name" value="MTPAP-like_central"/>
</dbReference>
<organism evidence="10">
    <name type="scientific">Cacopsylla melanoneura</name>
    <dbReference type="NCBI Taxonomy" id="428564"/>
    <lineage>
        <taxon>Eukaryota</taxon>
        <taxon>Metazoa</taxon>
        <taxon>Ecdysozoa</taxon>
        <taxon>Arthropoda</taxon>
        <taxon>Hexapoda</taxon>
        <taxon>Insecta</taxon>
        <taxon>Pterygota</taxon>
        <taxon>Neoptera</taxon>
        <taxon>Paraneoptera</taxon>
        <taxon>Hemiptera</taxon>
        <taxon>Sternorrhyncha</taxon>
        <taxon>Psylloidea</taxon>
        <taxon>Psyllidae</taxon>
        <taxon>Psyllinae</taxon>
        <taxon>Cacopsylla</taxon>
    </lineage>
</organism>
<dbReference type="InterPro" id="IPR002058">
    <property type="entry name" value="PAP_assoc"/>
</dbReference>
<reference evidence="10" key="1">
    <citation type="submission" date="2021-05" db="EMBL/GenBank/DDBJ databases">
        <authorList>
            <person name="Alioto T."/>
            <person name="Alioto T."/>
            <person name="Gomez Garrido J."/>
        </authorList>
    </citation>
    <scope>NUCLEOTIDE SEQUENCE</scope>
</reference>
<feature type="domain" description="Poly(A) RNA polymerase mitochondrial-like central palm" evidence="9">
    <location>
        <begin position="90"/>
        <end position="217"/>
    </location>
</feature>
<evidence type="ECO:0000256" key="7">
    <source>
        <dbReference type="SAM" id="MobiDB-lite"/>
    </source>
</evidence>
<dbReference type="EMBL" id="HBUF01355357">
    <property type="protein sequence ID" value="CAG6717042.1"/>
    <property type="molecule type" value="Transcribed_RNA"/>
</dbReference>
<dbReference type="CDD" id="cd05402">
    <property type="entry name" value="NT_PAP_TUTase"/>
    <property type="match status" value="1"/>
</dbReference>
<evidence type="ECO:0000256" key="6">
    <source>
        <dbReference type="ARBA" id="ARBA00022842"/>
    </source>
</evidence>
<dbReference type="EMBL" id="HBUF01072534">
    <property type="protein sequence ID" value="CAG6630085.1"/>
    <property type="molecule type" value="Transcribed_RNA"/>
</dbReference>